<evidence type="ECO:0000256" key="1">
    <source>
        <dbReference type="ARBA" id="ARBA00004651"/>
    </source>
</evidence>
<dbReference type="EMBL" id="PEXI01000012">
    <property type="protein sequence ID" value="PIU24582.1"/>
    <property type="molecule type" value="Genomic_DNA"/>
</dbReference>
<feature type="transmembrane region" description="Helical" evidence="6">
    <location>
        <begin position="235"/>
        <end position="257"/>
    </location>
</feature>
<accession>A0A2M6YD10</accession>
<evidence type="ECO:0000313" key="9">
    <source>
        <dbReference type="Proteomes" id="UP000229896"/>
    </source>
</evidence>
<feature type="transmembrane region" description="Helical" evidence="6">
    <location>
        <begin position="146"/>
        <end position="166"/>
    </location>
</feature>
<protein>
    <recommendedName>
        <fullName evidence="7">Polymerase/histidinol phosphatase N-terminal domain-containing protein</fullName>
    </recommendedName>
</protein>
<evidence type="ECO:0000256" key="6">
    <source>
        <dbReference type="SAM" id="Phobius"/>
    </source>
</evidence>
<proteinExistence type="predicted"/>
<evidence type="ECO:0000256" key="4">
    <source>
        <dbReference type="ARBA" id="ARBA00022989"/>
    </source>
</evidence>
<feature type="transmembrane region" description="Helical" evidence="6">
    <location>
        <begin position="12"/>
        <end position="32"/>
    </location>
</feature>
<dbReference type="PANTHER" id="PTHR39087">
    <property type="entry name" value="UPF0104 MEMBRANE PROTEIN MJ1595"/>
    <property type="match status" value="1"/>
</dbReference>
<evidence type="ECO:0000259" key="7">
    <source>
        <dbReference type="SMART" id="SM00481"/>
    </source>
</evidence>
<dbReference type="Gene3D" id="3.20.20.140">
    <property type="entry name" value="Metal-dependent hydrolases"/>
    <property type="match status" value="1"/>
</dbReference>
<keyword evidence="3 6" id="KW-0812">Transmembrane</keyword>
<reference evidence="9" key="1">
    <citation type="submission" date="2017-09" db="EMBL/GenBank/DDBJ databases">
        <title>Depth-based differentiation of microbial function through sediment-hosted aquifers and enrichment of novel symbionts in the deep terrestrial subsurface.</title>
        <authorList>
            <person name="Probst A.J."/>
            <person name="Ladd B."/>
            <person name="Jarett J.K."/>
            <person name="Geller-Mcgrath D.E."/>
            <person name="Sieber C.M.K."/>
            <person name="Emerson J.B."/>
            <person name="Anantharaman K."/>
            <person name="Thomas B.C."/>
            <person name="Malmstrom R."/>
            <person name="Stieglmeier M."/>
            <person name="Klingl A."/>
            <person name="Woyke T."/>
            <person name="Ryan C.M."/>
            <person name="Banfield J.F."/>
        </authorList>
    </citation>
    <scope>NUCLEOTIDE SEQUENCE [LARGE SCALE GENOMIC DNA]</scope>
</reference>
<evidence type="ECO:0000256" key="2">
    <source>
        <dbReference type="ARBA" id="ARBA00022475"/>
    </source>
</evidence>
<feature type="transmembrane region" description="Helical" evidence="6">
    <location>
        <begin position="77"/>
        <end position="94"/>
    </location>
</feature>
<name>A0A2M6YD10_9BACT</name>
<dbReference type="Pfam" id="PF03706">
    <property type="entry name" value="LPG_synthase_TM"/>
    <property type="match status" value="1"/>
</dbReference>
<organism evidence="8 9">
    <name type="scientific">Candidatus Berkelbacteria bacterium CG08_land_8_20_14_0_20_39_8</name>
    <dbReference type="NCBI Taxonomy" id="1974511"/>
    <lineage>
        <taxon>Bacteria</taxon>
        <taxon>Candidatus Berkelbacteria</taxon>
    </lineage>
</organism>
<feature type="transmembrane region" description="Helical" evidence="6">
    <location>
        <begin position="277"/>
        <end position="303"/>
    </location>
</feature>
<dbReference type="SUPFAM" id="SSF89550">
    <property type="entry name" value="PHP domain-like"/>
    <property type="match status" value="1"/>
</dbReference>
<dbReference type="PANTHER" id="PTHR39087:SF2">
    <property type="entry name" value="UPF0104 MEMBRANE PROTEIN MJ1595"/>
    <property type="match status" value="1"/>
</dbReference>
<keyword evidence="2" id="KW-1003">Cell membrane</keyword>
<dbReference type="NCBIfam" id="TIGR00374">
    <property type="entry name" value="flippase-like domain"/>
    <property type="match status" value="1"/>
</dbReference>
<feature type="transmembrane region" description="Helical" evidence="6">
    <location>
        <begin position="38"/>
        <end position="56"/>
    </location>
</feature>
<dbReference type="Pfam" id="PF13263">
    <property type="entry name" value="PHP_C"/>
    <property type="match status" value="1"/>
</dbReference>
<dbReference type="InterPro" id="IPR022791">
    <property type="entry name" value="L-PG_synthase/AglD"/>
</dbReference>
<dbReference type="GO" id="GO:0003824">
    <property type="term" value="F:catalytic activity"/>
    <property type="evidence" value="ECO:0007669"/>
    <property type="project" value="InterPro"/>
</dbReference>
<gene>
    <name evidence="8" type="ORF">COT12_00270</name>
</gene>
<dbReference type="Pfam" id="PF02811">
    <property type="entry name" value="PHP"/>
    <property type="match status" value="1"/>
</dbReference>
<sequence length="536" mass="59985">MKNISKKIIYGLVLAAVVYLALAIWGSASGLFGAFSHFSWVFLPLLLLIVFLNYLIRFIKWQYYLKLLKIKIPPVDSFIIFISGLSLTITPGKLGEVVKSYFLKKGFGTPVSRTAPIVFADRLSDLIAFLILAGVGSWGFSYGGKVIWAVFLLILIIIAAILIRPIGLKFFNLLCRIKFLAPHAERIIEVYETSYELLQPKRLIFPTLVALIAWSFEAVDFYFILVILKLKVSVFAAFFVYCFSTILGAVAMLPGGLGVTDGTIAGLLKLLSIESGTAAFATILIRVVTLWFAVIIGLIFLLLAEKRYDRKTETDTQKVPKGKIKFLFHLHTKASNDGWLDYQTIIDFCRQQKIKQLAVTDHNEIYGALEIKKLANGNPNVIIGEEIKTLEGEIIGLFLNRKIERGQMIGETIRQIREQGGIVCLPHPGDKIRRSAVSCETAEKIIHNIDIVEVFNGRNLFSSTDKFARGLAEKNNKAMIAGADAHLSTELGRVINIIGDFQSKSELVKSLKLTEYVDKKTNIFIQVWCLILKKLK</sequence>
<dbReference type="SMART" id="SM00481">
    <property type="entry name" value="POLIIIAc"/>
    <property type="match status" value="1"/>
</dbReference>
<dbReference type="InterPro" id="IPR003141">
    <property type="entry name" value="Pol/His_phosphatase_N"/>
</dbReference>
<dbReference type="InterPro" id="IPR004013">
    <property type="entry name" value="PHP_dom"/>
</dbReference>
<comment type="subcellular location">
    <subcellularLocation>
        <location evidence="1">Cell membrane</location>
        <topology evidence="1">Multi-pass membrane protein</topology>
    </subcellularLocation>
</comment>
<feature type="domain" description="Polymerase/histidinol phosphatase N-terminal" evidence="7">
    <location>
        <begin position="326"/>
        <end position="391"/>
    </location>
</feature>
<evidence type="ECO:0000256" key="3">
    <source>
        <dbReference type="ARBA" id="ARBA00022692"/>
    </source>
</evidence>
<evidence type="ECO:0000313" key="8">
    <source>
        <dbReference type="EMBL" id="PIU24582.1"/>
    </source>
</evidence>
<feature type="transmembrane region" description="Helical" evidence="6">
    <location>
        <begin position="114"/>
        <end position="134"/>
    </location>
</feature>
<dbReference type="CDD" id="cd07432">
    <property type="entry name" value="PHP_HisPPase"/>
    <property type="match status" value="1"/>
</dbReference>
<keyword evidence="5 6" id="KW-0472">Membrane</keyword>
<dbReference type="AlphaFoldDB" id="A0A2M6YD10"/>
<dbReference type="Proteomes" id="UP000229896">
    <property type="component" value="Unassembled WGS sequence"/>
</dbReference>
<dbReference type="GO" id="GO:0005886">
    <property type="term" value="C:plasma membrane"/>
    <property type="evidence" value="ECO:0007669"/>
    <property type="project" value="UniProtKB-SubCell"/>
</dbReference>
<evidence type="ECO:0000256" key="5">
    <source>
        <dbReference type="ARBA" id="ARBA00023136"/>
    </source>
</evidence>
<comment type="caution">
    <text evidence="8">The sequence shown here is derived from an EMBL/GenBank/DDBJ whole genome shotgun (WGS) entry which is preliminary data.</text>
</comment>
<keyword evidence="4 6" id="KW-1133">Transmembrane helix</keyword>
<dbReference type="InterPro" id="IPR016195">
    <property type="entry name" value="Pol/histidinol_Pase-like"/>
</dbReference>
<feature type="transmembrane region" description="Helical" evidence="6">
    <location>
        <begin position="203"/>
        <end position="228"/>
    </location>
</feature>